<dbReference type="PANTHER" id="PTHR38011">
    <property type="entry name" value="DIHYDROFOLATE REDUCTASE FAMILY PROTEIN (AFU_ORTHOLOGUE AFUA_8G06820)"/>
    <property type="match status" value="1"/>
</dbReference>
<feature type="domain" description="Bacterial bifunctional deaminase-reductase C-terminal" evidence="1">
    <location>
        <begin position="5"/>
        <end position="165"/>
    </location>
</feature>
<dbReference type="GO" id="GO:0009231">
    <property type="term" value="P:riboflavin biosynthetic process"/>
    <property type="evidence" value="ECO:0007669"/>
    <property type="project" value="InterPro"/>
</dbReference>
<dbReference type="Pfam" id="PF01872">
    <property type="entry name" value="RibD_C"/>
    <property type="match status" value="1"/>
</dbReference>
<dbReference type="PANTHER" id="PTHR38011:SF11">
    <property type="entry name" value="2,5-DIAMINO-6-RIBOSYLAMINO-4(3H)-PYRIMIDINONE 5'-PHOSPHATE REDUCTASE"/>
    <property type="match status" value="1"/>
</dbReference>
<dbReference type="InterPro" id="IPR050765">
    <property type="entry name" value="Riboflavin_Biosynth_HTPR"/>
</dbReference>
<dbReference type="GO" id="GO:0008703">
    <property type="term" value="F:5-amino-6-(5-phosphoribosylamino)uracil reductase activity"/>
    <property type="evidence" value="ECO:0007669"/>
    <property type="project" value="InterPro"/>
</dbReference>
<dbReference type="InterPro" id="IPR002734">
    <property type="entry name" value="RibDG_C"/>
</dbReference>
<dbReference type="Proteomes" id="UP000178622">
    <property type="component" value="Unassembled WGS sequence"/>
</dbReference>
<gene>
    <name evidence="2" type="ORF">BG261_00235</name>
</gene>
<accession>A0A1E8GQ17</accession>
<organism evidence="2 3">
    <name type="scientific">Floricoccus tropicus</name>
    <dbReference type="NCBI Taxonomy" id="1859473"/>
    <lineage>
        <taxon>Bacteria</taxon>
        <taxon>Bacillati</taxon>
        <taxon>Bacillota</taxon>
        <taxon>Bacilli</taxon>
        <taxon>Lactobacillales</taxon>
        <taxon>Streptococcaceae</taxon>
        <taxon>Floricoccus</taxon>
    </lineage>
</organism>
<dbReference type="OrthoDB" id="195113at2"/>
<name>A0A1E8GQ17_9LACT</name>
<keyword evidence="3" id="KW-1185">Reference proteome</keyword>
<evidence type="ECO:0000313" key="2">
    <source>
        <dbReference type="EMBL" id="OFI50350.1"/>
    </source>
</evidence>
<dbReference type="RefSeq" id="WP_070791049.1">
    <property type="nucleotide sequence ID" value="NZ_MKIR01000001.1"/>
</dbReference>
<dbReference type="EMBL" id="MKIR01000001">
    <property type="protein sequence ID" value="OFI50350.1"/>
    <property type="molecule type" value="Genomic_DNA"/>
</dbReference>
<protein>
    <submittedName>
        <fullName evidence="2">Dihydrofolate reductase</fullName>
    </submittedName>
</protein>
<sequence>MRKIAFYGAISLDGFLADKNDNLDWLFNTYTEGEITYDKFIETVDTVVMGRVTYEEVLKLLKENEEFYPNQEKIIFSNTLKNDIGDVKVVQGNVVDYLNKLRQKEGKTIWIIGGSAILKPLVEANMVDDYYIQIAPILLGDGKRLFEKMSHPTNLKYMGTSQMGDLVEVRYSKIRL</sequence>
<proteinExistence type="predicted"/>
<reference evidence="3" key="1">
    <citation type="submission" date="2016-09" db="EMBL/GenBank/DDBJ databases">
        <title>Draft genome sequence of a novel species of the family Streptococcaceae isolated from flowers.</title>
        <authorList>
            <person name="Chuah L.-O."/>
            <person name="Yap K.-P."/>
            <person name="Thong K.L."/>
            <person name="Liong M.T."/>
            <person name="Ahmad R."/>
            <person name="Rusul G."/>
        </authorList>
    </citation>
    <scope>NUCLEOTIDE SEQUENCE [LARGE SCALE GENOMIC DNA]</scope>
    <source>
        <strain evidence="3">DF1</strain>
    </source>
</reference>
<dbReference type="InterPro" id="IPR024072">
    <property type="entry name" value="DHFR-like_dom_sf"/>
</dbReference>
<dbReference type="STRING" id="1859473.BG261_00235"/>
<evidence type="ECO:0000259" key="1">
    <source>
        <dbReference type="Pfam" id="PF01872"/>
    </source>
</evidence>
<dbReference type="SUPFAM" id="SSF53597">
    <property type="entry name" value="Dihydrofolate reductase-like"/>
    <property type="match status" value="1"/>
</dbReference>
<comment type="caution">
    <text evidence="2">The sequence shown here is derived from an EMBL/GenBank/DDBJ whole genome shotgun (WGS) entry which is preliminary data.</text>
</comment>
<dbReference type="Gene3D" id="3.40.430.10">
    <property type="entry name" value="Dihydrofolate Reductase, subunit A"/>
    <property type="match status" value="1"/>
</dbReference>
<dbReference type="AlphaFoldDB" id="A0A1E8GQ17"/>
<evidence type="ECO:0000313" key="3">
    <source>
        <dbReference type="Proteomes" id="UP000178622"/>
    </source>
</evidence>